<feature type="domain" description="VOC" evidence="1">
    <location>
        <begin position="142"/>
        <end position="260"/>
    </location>
</feature>
<dbReference type="InterPro" id="IPR050383">
    <property type="entry name" value="GlyoxalaseI/FosfomycinResist"/>
</dbReference>
<comment type="caution">
    <text evidence="2">The sequence shown here is derived from an EMBL/GenBank/DDBJ whole genome shotgun (WGS) entry which is preliminary data.</text>
</comment>
<dbReference type="PROSITE" id="PS51819">
    <property type="entry name" value="VOC"/>
    <property type="match status" value="2"/>
</dbReference>
<dbReference type="Gene3D" id="3.10.180.10">
    <property type="entry name" value="2,3-Dihydroxybiphenyl 1,2-Dioxygenase, domain 1"/>
    <property type="match status" value="2"/>
</dbReference>
<dbReference type="InterPro" id="IPR037523">
    <property type="entry name" value="VOC_core"/>
</dbReference>
<dbReference type="RefSeq" id="WP_317786459.1">
    <property type="nucleotide sequence ID" value="NZ_AP028461.1"/>
</dbReference>
<keyword evidence="3" id="KW-1185">Reference proteome</keyword>
<proteinExistence type="predicted"/>
<dbReference type="InterPro" id="IPR029068">
    <property type="entry name" value="Glyas_Bleomycin-R_OHBP_Dase"/>
</dbReference>
<dbReference type="EMBL" id="JBHTMK010000016">
    <property type="protein sequence ID" value="MFD1366259.1"/>
    <property type="molecule type" value="Genomic_DNA"/>
</dbReference>
<dbReference type="Pfam" id="PF00903">
    <property type="entry name" value="Glyoxalase"/>
    <property type="match status" value="2"/>
</dbReference>
<dbReference type="PANTHER" id="PTHR21366:SF31">
    <property type="entry name" value="METALLOTHIOL TRANSFERASE FOSB"/>
    <property type="match status" value="1"/>
</dbReference>
<dbReference type="SUPFAM" id="SSF54593">
    <property type="entry name" value="Glyoxalase/Bleomycin resistance protein/Dihydroxybiphenyl dioxygenase"/>
    <property type="match status" value="1"/>
</dbReference>
<dbReference type="Proteomes" id="UP001597183">
    <property type="component" value="Unassembled WGS sequence"/>
</dbReference>
<name>A0ABW4A6W5_9ACTN</name>
<feature type="domain" description="VOC" evidence="1">
    <location>
        <begin position="9"/>
        <end position="124"/>
    </location>
</feature>
<organism evidence="2 3">
    <name type="scientific">Actinoplanes sichuanensis</name>
    <dbReference type="NCBI Taxonomy" id="512349"/>
    <lineage>
        <taxon>Bacteria</taxon>
        <taxon>Bacillati</taxon>
        <taxon>Actinomycetota</taxon>
        <taxon>Actinomycetes</taxon>
        <taxon>Micromonosporales</taxon>
        <taxon>Micromonosporaceae</taxon>
        <taxon>Actinoplanes</taxon>
    </lineage>
</organism>
<dbReference type="CDD" id="cd08362">
    <property type="entry name" value="BphC5-RrK37_N_like"/>
    <property type="match status" value="1"/>
</dbReference>
<dbReference type="PANTHER" id="PTHR21366">
    <property type="entry name" value="GLYOXALASE FAMILY PROTEIN"/>
    <property type="match status" value="1"/>
</dbReference>
<gene>
    <name evidence="2" type="ORF">ACFQ5G_12970</name>
</gene>
<evidence type="ECO:0000313" key="3">
    <source>
        <dbReference type="Proteomes" id="UP001597183"/>
    </source>
</evidence>
<protein>
    <submittedName>
        <fullName evidence="2">VOC family protein</fullName>
    </submittedName>
</protein>
<dbReference type="InterPro" id="IPR004360">
    <property type="entry name" value="Glyas_Fos-R_dOase_dom"/>
</dbReference>
<evidence type="ECO:0000259" key="1">
    <source>
        <dbReference type="PROSITE" id="PS51819"/>
    </source>
</evidence>
<accession>A0ABW4A6W5</accession>
<sequence>MNDERLITHLRHVDLAVPDYDRQLEFYTNMWGLDAETTDEGIAFLAAAGSPEQYSVRLRKAAEKRLDLIAFGAANQTDVDALAERLGRSGVTLINEPGGLQTPGGGYGFRFFDLDGRTVEVSCDVAVRQHRKLAEGEAVPVKLSHVVINSPNPEATVAFYHEHLNFALSDTLMHPRMGEMMWFMRTNRWHHSLAIARGPHVALHHASFEMRGIDEYMRGTGRLLRGGVEKVWGPGRHMAGNNTFSYFLDPHGNTIEYTTELEELDEDTWHPHIYDFSDPTVSDQWGTANPMTEFVAKQSFNDVDRGVFVAPPV</sequence>
<reference evidence="3" key="1">
    <citation type="journal article" date="2019" name="Int. J. Syst. Evol. Microbiol.">
        <title>The Global Catalogue of Microorganisms (GCM) 10K type strain sequencing project: providing services to taxonomists for standard genome sequencing and annotation.</title>
        <authorList>
            <consortium name="The Broad Institute Genomics Platform"/>
            <consortium name="The Broad Institute Genome Sequencing Center for Infectious Disease"/>
            <person name="Wu L."/>
            <person name="Ma J."/>
        </authorList>
    </citation>
    <scope>NUCLEOTIDE SEQUENCE [LARGE SCALE GENOMIC DNA]</scope>
    <source>
        <strain evidence="3">CCM 7526</strain>
    </source>
</reference>
<evidence type="ECO:0000313" key="2">
    <source>
        <dbReference type="EMBL" id="MFD1366259.1"/>
    </source>
</evidence>